<dbReference type="EMBL" id="CAXAMN010019113">
    <property type="protein sequence ID" value="CAK9053698.1"/>
    <property type="molecule type" value="Genomic_DNA"/>
</dbReference>
<accession>A0ABP0MQE1</accession>
<feature type="coiled-coil region" evidence="1">
    <location>
        <begin position="104"/>
        <end position="131"/>
    </location>
</feature>
<evidence type="ECO:0000256" key="2">
    <source>
        <dbReference type="SAM" id="MobiDB-lite"/>
    </source>
</evidence>
<comment type="caution">
    <text evidence="3">The sequence shown here is derived from an EMBL/GenBank/DDBJ whole genome shotgun (WGS) entry which is preliminary data.</text>
</comment>
<organism evidence="3 4">
    <name type="scientific">Durusdinium trenchii</name>
    <dbReference type="NCBI Taxonomy" id="1381693"/>
    <lineage>
        <taxon>Eukaryota</taxon>
        <taxon>Sar</taxon>
        <taxon>Alveolata</taxon>
        <taxon>Dinophyceae</taxon>
        <taxon>Suessiales</taxon>
        <taxon>Symbiodiniaceae</taxon>
        <taxon>Durusdinium</taxon>
    </lineage>
</organism>
<evidence type="ECO:0000313" key="3">
    <source>
        <dbReference type="EMBL" id="CAK9053698.1"/>
    </source>
</evidence>
<evidence type="ECO:0000313" key="4">
    <source>
        <dbReference type="Proteomes" id="UP001642484"/>
    </source>
</evidence>
<protein>
    <submittedName>
        <fullName evidence="3">Uncharacterized protein</fullName>
    </submittedName>
</protein>
<proteinExistence type="predicted"/>
<sequence>MPVIEGLGRLLVPEADATYATPTQDSPAKVGHVASLIDTWQNSPMSEAFSPMGARRTQKLFVDGRIKVEDILDLAERLARVETQQRILHESLAGIERGGALNRCEEQEVNGSTLKLRLEALEEQLSRADAAREAAAPPVVEPAIPPAVEAACAQTVELGRRMEEQEVNGSALKLRLEALEEQLCRDLVVQNGSLEMLQTQLGSLHEQLPRTVAARLEERFNLELPKARQSTTQQIAREVREAVRGEYQRLVWQLAGPEPREVLTTRSPSLEKAQLEPPPKPAEPRPGA</sequence>
<keyword evidence="1" id="KW-0175">Coiled coil</keyword>
<keyword evidence="4" id="KW-1185">Reference proteome</keyword>
<feature type="region of interest" description="Disordered" evidence="2">
    <location>
        <begin position="261"/>
        <end position="288"/>
    </location>
</feature>
<evidence type="ECO:0000256" key="1">
    <source>
        <dbReference type="SAM" id="Coils"/>
    </source>
</evidence>
<reference evidence="3 4" key="1">
    <citation type="submission" date="2024-02" db="EMBL/GenBank/DDBJ databases">
        <authorList>
            <person name="Chen Y."/>
            <person name="Shah S."/>
            <person name="Dougan E. K."/>
            <person name="Thang M."/>
            <person name="Chan C."/>
        </authorList>
    </citation>
    <scope>NUCLEOTIDE SEQUENCE [LARGE SCALE GENOMIC DNA]</scope>
</reference>
<gene>
    <name evidence="3" type="ORF">CCMP2556_LOCUS26951</name>
</gene>
<dbReference type="Proteomes" id="UP001642484">
    <property type="component" value="Unassembled WGS sequence"/>
</dbReference>
<name>A0ABP0MQE1_9DINO</name>